<keyword evidence="1" id="KW-0732">Signal</keyword>
<protein>
    <recommendedName>
        <fullName evidence="4">C-type lysozyme inhibitor domain-containing protein</fullName>
    </recommendedName>
</protein>
<evidence type="ECO:0000313" key="3">
    <source>
        <dbReference type="Proteomes" id="UP000001095"/>
    </source>
</evidence>
<evidence type="ECO:0000313" key="2">
    <source>
        <dbReference type="EMBL" id="EKS39949.1"/>
    </source>
</evidence>
<evidence type="ECO:0008006" key="4">
    <source>
        <dbReference type="Google" id="ProtNLM"/>
    </source>
</evidence>
<name>K8PGP6_9BRAD</name>
<dbReference type="AlphaFoldDB" id="K8PGP6"/>
<reference evidence="2 3" key="1">
    <citation type="submission" date="2012-04" db="EMBL/GenBank/DDBJ databases">
        <title>The Genome Sequence of Afipia clevelandensis ATCC 49720.</title>
        <authorList>
            <consortium name="The Broad Institute Genome Sequencing Platform"/>
            <person name="Earl A."/>
            <person name="Ward D."/>
            <person name="Feldgarden M."/>
            <person name="Gevers D."/>
            <person name="Huys G."/>
            <person name="Walker B."/>
            <person name="Young S.K."/>
            <person name="Zeng Q."/>
            <person name="Gargeya S."/>
            <person name="Fitzgerald M."/>
            <person name="Haas B."/>
            <person name="Abouelleil A."/>
            <person name="Alvarado L."/>
            <person name="Arachchi H.M."/>
            <person name="Berlin A."/>
            <person name="Chapman S.B."/>
            <person name="Goldberg J."/>
            <person name="Griggs A."/>
            <person name="Gujja S."/>
            <person name="Hansen M."/>
            <person name="Howarth C."/>
            <person name="Imamovic A."/>
            <person name="Larimer J."/>
            <person name="McCowen C."/>
            <person name="Montmayeur A."/>
            <person name="Murphy C."/>
            <person name="Neiman D."/>
            <person name="Pearson M."/>
            <person name="Priest M."/>
            <person name="Roberts A."/>
            <person name="Saif S."/>
            <person name="Shea T."/>
            <person name="Sisk P."/>
            <person name="Sykes S."/>
            <person name="Wortman J."/>
            <person name="Nusbaum C."/>
            <person name="Birren B."/>
        </authorList>
    </citation>
    <scope>NUCLEOTIDE SEQUENCE [LARGE SCALE GENOMIC DNA]</scope>
    <source>
        <strain evidence="2 3">ATCC 49720</strain>
    </source>
</reference>
<comment type="caution">
    <text evidence="2">The sequence shown here is derived from an EMBL/GenBank/DDBJ whole genome shotgun (WGS) entry which is preliminary data.</text>
</comment>
<keyword evidence="3" id="KW-1185">Reference proteome</keyword>
<gene>
    <name evidence="2" type="ORF">HMPREF9696_00961</name>
</gene>
<feature type="chain" id="PRO_5003922017" description="C-type lysozyme inhibitor domain-containing protein" evidence="1">
    <location>
        <begin position="23"/>
        <end position="123"/>
    </location>
</feature>
<organism evidence="2 3">
    <name type="scientific">Afipia clevelandensis ATCC 49720</name>
    <dbReference type="NCBI Taxonomy" id="883079"/>
    <lineage>
        <taxon>Bacteria</taxon>
        <taxon>Pseudomonadati</taxon>
        <taxon>Pseudomonadota</taxon>
        <taxon>Alphaproteobacteria</taxon>
        <taxon>Hyphomicrobiales</taxon>
        <taxon>Nitrobacteraceae</taxon>
        <taxon>Afipia</taxon>
    </lineage>
</organism>
<dbReference type="HOGENOM" id="CLU_159759_0_0_5"/>
<dbReference type="EMBL" id="AGWY01000005">
    <property type="protein sequence ID" value="EKS39949.1"/>
    <property type="molecule type" value="Genomic_DNA"/>
</dbReference>
<sequence length="123" mass="13109">MRIHFRNLVLGLGLCCAVTLGAGRVASADEGMLPVAPVGGAFVVACENGANYMLQSDPVTYGGDVVTGRFYFAPHRAAKVRLIPMGIGYRYAGKGFWLDGVRNRALLFLHKNRPIACNVGLAA</sequence>
<dbReference type="Proteomes" id="UP000001095">
    <property type="component" value="Unassembled WGS sequence"/>
</dbReference>
<feature type="signal peptide" evidence="1">
    <location>
        <begin position="1"/>
        <end position="22"/>
    </location>
</feature>
<accession>K8PGP6</accession>
<evidence type="ECO:0000256" key="1">
    <source>
        <dbReference type="SAM" id="SignalP"/>
    </source>
</evidence>
<proteinExistence type="predicted"/>
<dbReference type="PATRIC" id="fig|883079.3.peg.979"/>